<name>B4VRS3_9CYAN</name>
<gene>
    <name evidence="1" type="ORF">MC7420_1462</name>
</gene>
<protein>
    <submittedName>
        <fullName evidence="1">Uncharacterized protein</fullName>
    </submittedName>
</protein>
<dbReference type="HOGENOM" id="CLU_3307939_0_0_3"/>
<dbReference type="AlphaFoldDB" id="B4VRS3"/>
<reference evidence="1 2" key="1">
    <citation type="submission" date="2008-07" db="EMBL/GenBank/DDBJ databases">
        <authorList>
            <person name="Tandeau de Marsac N."/>
            <person name="Ferriera S."/>
            <person name="Johnson J."/>
            <person name="Kravitz S."/>
            <person name="Beeson K."/>
            <person name="Sutton G."/>
            <person name="Rogers Y.-H."/>
            <person name="Friedman R."/>
            <person name="Frazier M."/>
            <person name="Venter J.C."/>
        </authorList>
    </citation>
    <scope>NUCLEOTIDE SEQUENCE [LARGE SCALE GENOMIC DNA]</scope>
    <source>
        <strain evidence="1 2">PCC 7420</strain>
    </source>
</reference>
<dbReference type="EMBL" id="DS989849">
    <property type="protein sequence ID" value="EDX75544.1"/>
    <property type="molecule type" value="Genomic_DNA"/>
</dbReference>
<organism evidence="1 2">
    <name type="scientific">Coleofasciculus chthonoplastes PCC 7420</name>
    <dbReference type="NCBI Taxonomy" id="118168"/>
    <lineage>
        <taxon>Bacteria</taxon>
        <taxon>Bacillati</taxon>
        <taxon>Cyanobacteriota</taxon>
        <taxon>Cyanophyceae</taxon>
        <taxon>Coleofasciculales</taxon>
        <taxon>Coleofasciculaceae</taxon>
        <taxon>Coleofasciculus</taxon>
    </lineage>
</organism>
<proteinExistence type="predicted"/>
<accession>B4VRS3</accession>
<evidence type="ECO:0000313" key="1">
    <source>
        <dbReference type="EMBL" id="EDX75544.1"/>
    </source>
</evidence>
<evidence type="ECO:0000313" key="2">
    <source>
        <dbReference type="Proteomes" id="UP000003835"/>
    </source>
</evidence>
<dbReference type="STRING" id="118168.MC7420_1462"/>
<dbReference type="Proteomes" id="UP000003835">
    <property type="component" value="Unassembled WGS sequence"/>
</dbReference>
<sequence>MDTARVILLQNKNYYSELVGYDDPEGFAPVNEVLTCESK</sequence>
<keyword evidence="2" id="KW-1185">Reference proteome</keyword>